<dbReference type="SUPFAM" id="SSF57424">
    <property type="entry name" value="LDL receptor-like module"/>
    <property type="match status" value="1"/>
</dbReference>
<dbReference type="Pfam" id="PF00057">
    <property type="entry name" value="Ldl_recept_a"/>
    <property type="match status" value="1"/>
</dbReference>
<keyword evidence="3" id="KW-0812">Transmembrane</keyword>
<evidence type="ECO:0000256" key="2">
    <source>
        <dbReference type="PROSITE-ProRule" id="PRU00124"/>
    </source>
</evidence>
<dbReference type="Proteomes" id="UP000682733">
    <property type="component" value="Unassembled WGS sequence"/>
</dbReference>
<dbReference type="InterPro" id="IPR002172">
    <property type="entry name" value="LDrepeatLR_classA_rpt"/>
</dbReference>
<sequence>MSLFSCRNGFNISWNHVCDGVNQCNDGSDEIQCQCQGDFYTCIQGNNVSCRLGCESDFKYVTCLTYRNKRACEQYHKRSMFLILSMYTTFYFRLRSFLENVSTVSHIGVQLTIADSSTSSHFDALKYSALLAASILLVVSIVSIFIYLIRKKSPLNLLSCNSSFINGKQCCLSNSTESNVLPASIILQSTSSQLPRYSPFITDSNLRSNHNNIPPPSYRYSLATSDEFYEPPPYPGDTPMNHSHEIYYESIKSPSSSTLFINQSSLTSSKINYNSTNTTKQGSISQNHNTSCITGRMHCV</sequence>
<dbReference type="AlphaFoldDB" id="A0A8S2L022"/>
<reference evidence="5" key="1">
    <citation type="submission" date="2021-02" db="EMBL/GenBank/DDBJ databases">
        <authorList>
            <person name="Nowell W R."/>
        </authorList>
    </citation>
    <scope>NUCLEOTIDE SEQUENCE</scope>
</reference>
<feature type="disulfide bond" evidence="2">
    <location>
        <begin position="18"/>
        <end position="33"/>
    </location>
</feature>
<comment type="caution">
    <text evidence="5">The sequence shown here is derived from an EMBL/GenBank/DDBJ whole genome shotgun (WGS) entry which is preliminary data.</text>
</comment>
<organism evidence="5 6">
    <name type="scientific">Didymodactylos carnosus</name>
    <dbReference type="NCBI Taxonomy" id="1234261"/>
    <lineage>
        <taxon>Eukaryota</taxon>
        <taxon>Metazoa</taxon>
        <taxon>Spiralia</taxon>
        <taxon>Gnathifera</taxon>
        <taxon>Rotifera</taxon>
        <taxon>Eurotatoria</taxon>
        <taxon>Bdelloidea</taxon>
        <taxon>Philodinida</taxon>
        <taxon>Philodinidae</taxon>
        <taxon>Didymodactylos</taxon>
    </lineage>
</organism>
<keyword evidence="1 2" id="KW-1015">Disulfide bond</keyword>
<gene>
    <name evidence="4" type="ORF">OVA965_LOCUS19781</name>
    <name evidence="5" type="ORF">TMI583_LOCUS19945</name>
</gene>
<comment type="caution">
    <text evidence="2">Lacks conserved residue(s) required for the propagation of feature annotation.</text>
</comment>
<proteinExistence type="predicted"/>
<dbReference type="Proteomes" id="UP000677228">
    <property type="component" value="Unassembled WGS sequence"/>
</dbReference>
<keyword evidence="3" id="KW-1133">Transmembrane helix</keyword>
<evidence type="ECO:0000256" key="3">
    <source>
        <dbReference type="SAM" id="Phobius"/>
    </source>
</evidence>
<evidence type="ECO:0000313" key="5">
    <source>
        <dbReference type="EMBL" id="CAF3879307.1"/>
    </source>
</evidence>
<feature type="disulfide bond" evidence="2">
    <location>
        <begin position="6"/>
        <end position="24"/>
    </location>
</feature>
<dbReference type="CDD" id="cd00112">
    <property type="entry name" value="LDLa"/>
    <property type="match status" value="1"/>
</dbReference>
<dbReference type="PROSITE" id="PS50068">
    <property type="entry name" value="LDLRA_2"/>
    <property type="match status" value="1"/>
</dbReference>
<dbReference type="EMBL" id="CAJOBA010013410">
    <property type="protein sequence ID" value="CAF3879307.1"/>
    <property type="molecule type" value="Genomic_DNA"/>
</dbReference>
<name>A0A8S2L022_9BILA</name>
<evidence type="ECO:0000313" key="4">
    <source>
        <dbReference type="EMBL" id="CAF1111356.1"/>
    </source>
</evidence>
<accession>A0A8S2L022</accession>
<keyword evidence="3" id="KW-0472">Membrane</keyword>
<protein>
    <submittedName>
        <fullName evidence="5">Uncharacterized protein</fullName>
    </submittedName>
</protein>
<dbReference type="Gene3D" id="4.10.400.10">
    <property type="entry name" value="Low-density Lipoprotein Receptor"/>
    <property type="match status" value="1"/>
</dbReference>
<dbReference type="InterPro" id="IPR036055">
    <property type="entry name" value="LDL_receptor-like_sf"/>
</dbReference>
<feature type="transmembrane region" description="Helical" evidence="3">
    <location>
        <begin position="127"/>
        <end position="149"/>
    </location>
</feature>
<evidence type="ECO:0000313" key="6">
    <source>
        <dbReference type="Proteomes" id="UP000682733"/>
    </source>
</evidence>
<dbReference type="EMBL" id="CAJNOK010010289">
    <property type="protein sequence ID" value="CAF1111356.1"/>
    <property type="molecule type" value="Genomic_DNA"/>
</dbReference>
<evidence type="ECO:0000256" key="1">
    <source>
        <dbReference type="ARBA" id="ARBA00023157"/>
    </source>
</evidence>